<dbReference type="PANTHER" id="PTHR30572:SF4">
    <property type="entry name" value="ABC TRANSPORTER PERMEASE YTRF"/>
    <property type="match status" value="1"/>
</dbReference>
<feature type="transmembrane region" description="Helical" evidence="7">
    <location>
        <begin position="527"/>
        <end position="550"/>
    </location>
</feature>
<evidence type="ECO:0000256" key="4">
    <source>
        <dbReference type="ARBA" id="ARBA00022989"/>
    </source>
</evidence>
<feature type="transmembrane region" description="Helical" evidence="7">
    <location>
        <begin position="192"/>
        <end position="211"/>
    </location>
</feature>
<keyword evidence="3 7" id="KW-0812">Transmembrane</keyword>
<comment type="subcellular location">
    <subcellularLocation>
        <location evidence="1">Cell membrane</location>
        <topology evidence="1">Multi-pass membrane protein</topology>
    </subcellularLocation>
</comment>
<dbReference type="Proteomes" id="UP000198520">
    <property type="component" value="Unassembled WGS sequence"/>
</dbReference>
<keyword evidence="4 7" id="KW-1133">Transmembrane helix</keyword>
<accession>A0A1I2F968</accession>
<feature type="transmembrane region" description="Helical" evidence="7">
    <location>
        <begin position="483"/>
        <end position="506"/>
    </location>
</feature>
<evidence type="ECO:0000256" key="3">
    <source>
        <dbReference type="ARBA" id="ARBA00022692"/>
    </source>
</evidence>
<evidence type="ECO:0000259" key="8">
    <source>
        <dbReference type="Pfam" id="PF02687"/>
    </source>
</evidence>
<keyword evidence="5 7" id="KW-0472">Membrane</keyword>
<dbReference type="InterPro" id="IPR050250">
    <property type="entry name" value="Macrolide_Exporter_MacB"/>
</dbReference>
<sequence length="606" mass="61486">MLTLALATYRERWPLFTGAILAVVLGVAIVQSSLLIVAAAGRYGEAIAVLGLTLGVSAFLAVFVVSETFAFTIAQRHRDLALLRLIGGSPVQLRRLLLAEAWVLGALGTVLGVPAGRVAQLTQTALLADLGLLPITFSAPWRGWVLWASIGLGLGVATAGVLAASRRAARVRPLEALRETGAAARGMTVGRWLAGLLLSAVAIVLTTVATAVEHPEAAIPLSISATVALTLGLAALGPALVAPLALLVSIAASRSVVGRLTRANLREARRRSASIAAPVVVLVALATGLAGTFASLSAGARNRLVDDLRADLVAAGPVSASTPGVALASTEYTLTISATTATHYGGDAGTTTDEVPALAIDPDAYPYAHRTPLLAGSYDDLRGRTVVAAGGDLGETVQLRVAGHDLVTRVVAVLPPPLDGGPQYLLPHDLVPSAALGAARSVVRLEPGADPAAVAATLPPPVLPLGDWLAHHDSAQDTLDAGVLQAVLGMAALYAAIGAVSAIAIATGERRRELAVARVTGLSRGQVVVSAVLEALIVSATGIMLGWLAALANLIGISRVAGALVIPWQIVGLTVPATFLLVATASACAALAATRRPPIAAVGARE</sequence>
<evidence type="ECO:0000256" key="5">
    <source>
        <dbReference type="ARBA" id="ARBA00023136"/>
    </source>
</evidence>
<feature type="transmembrane region" description="Helical" evidence="7">
    <location>
        <begin position="223"/>
        <end position="252"/>
    </location>
</feature>
<dbReference type="RefSeq" id="WP_093376101.1">
    <property type="nucleotide sequence ID" value="NZ_BNAN01000002.1"/>
</dbReference>
<evidence type="ECO:0000256" key="7">
    <source>
        <dbReference type="SAM" id="Phobius"/>
    </source>
</evidence>
<feature type="domain" description="ABC3 transporter permease C-terminal" evidence="8">
    <location>
        <begin position="54"/>
        <end position="171"/>
    </location>
</feature>
<dbReference type="Pfam" id="PF02687">
    <property type="entry name" value="FtsX"/>
    <property type="match status" value="2"/>
</dbReference>
<proteinExistence type="inferred from homology"/>
<evidence type="ECO:0000256" key="2">
    <source>
        <dbReference type="ARBA" id="ARBA00022475"/>
    </source>
</evidence>
<keyword evidence="10" id="KW-1185">Reference proteome</keyword>
<name>A0A1I2F968_9MICO</name>
<dbReference type="STRING" id="285351.SAMN04488035_1175"/>
<keyword evidence="2" id="KW-1003">Cell membrane</keyword>
<dbReference type="PANTHER" id="PTHR30572">
    <property type="entry name" value="MEMBRANE COMPONENT OF TRANSPORTER-RELATED"/>
    <property type="match status" value="1"/>
</dbReference>
<dbReference type="AlphaFoldDB" id="A0A1I2F968"/>
<evidence type="ECO:0000313" key="9">
    <source>
        <dbReference type="EMBL" id="SFF01288.1"/>
    </source>
</evidence>
<comment type="similarity">
    <text evidence="6">Belongs to the ABC-4 integral membrane protein family.</text>
</comment>
<feature type="transmembrane region" description="Helical" evidence="7">
    <location>
        <begin position="46"/>
        <end position="74"/>
    </location>
</feature>
<dbReference type="GO" id="GO:0005886">
    <property type="term" value="C:plasma membrane"/>
    <property type="evidence" value="ECO:0007669"/>
    <property type="project" value="UniProtKB-SubCell"/>
</dbReference>
<feature type="transmembrane region" description="Helical" evidence="7">
    <location>
        <begin position="144"/>
        <end position="164"/>
    </location>
</feature>
<dbReference type="EMBL" id="FONZ01000002">
    <property type="protein sequence ID" value="SFF01288.1"/>
    <property type="molecule type" value="Genomic_DNA"/>
</dbReference>
<dbReference type="GO" id="GO:0022857">
    <property type="term" value="F:transmembrane transporter activity"/>
    <property type="evidence" value="ECO:0007669"/>
    <property type="project" value="TreeGrafter"/>
</dbReference>
<organism evidence="9 10">
    <name type="scientific">Flavimobilis marinus</name>
    <dbReference type="NCBI Taxonomy" id="285351"/>
    <lineage>
        <taxon>Bacteria</taxon>
        <taxon>Bacillati</taxon>
        <taxon>Actinomycetota</taxon>
        <taxon>Actinomycetes</taxon>
        <taxon>Micrococcales</taxon>
        <taxon>Jonesiaceae</taxon>
        <taxon>Flavimobilis</taxon>
    </lineage>
</organism>
<feature type="transmembrane region" description="Helical" evidence="7">
    <location>
        <begin position="273"/>
        <end position="296"/>
    </location>
</feature>
<feature type="transmembrane region" description="Helical" evidence="7">
    <location>
        <begin position="12"/>
        <end position="40"/>
    </location>
</feature>
<feature type="transmembrane region" description="Helical" evidence="7">
    <location>
        <begin position="570"/>
        <end position="593"/>
    </location>
</feature>
<evidence type="ECO:0000256" key="1">
    <source>
        <dbReference type="ARBA" id="ARBA00004651"/>
    </source>
</evidence>
<evidence type="ECO:0000256" key="6">
    <source>
        <dbReference type="ARBA" id="ARBA00038076"/>
    </source>
</evidence>
<feature type="domain" description="ABC3 transporter permease C-terminal" evidence="8">
    <location>
        <begin position="487"/>
        <end position="596"/>
    </location>
</feature>
<reference evidence="10" key="1">
    <citation type="submission" date="2016-10" db="EMBL/GenBank/DDBJ databases">
        <authorList>
            <person name="Varghese N."/>
            <person name="Submissions S."/>
        </authorList>
    </citation>
    <scope>NUCLEOTIDE SEQUENCE [LARGE SCALE GENOMIC DNA]</scope>
    <source>
        <strain evidence="10">DSM 19083</strain>
    </source>
</reference>
<dbReference type="OrthoDB" id="3223244at2"/>
<dbReference type="InterPro" id="IPR003838">
    <property type="entry name" value="ABC3_permease_C"/>
</dbReference>
<protein>
    <submittedName>
        <fullName evidence="9">Putative ABC transport system permease protein</fullName>
    </submittedName>
</protein>
<evidence type="ECO:0000313" key="10">
    <source>
        <dbReference type="Proteomes" id="UP000198520"/>
    </source>
</evidence>
<gene>
    <name evidence="9" type="ORF">SAMN04488035_1175</name>
</gene>